<keyword evidence="3" id="KW-1185">Reference proteome</keyword>
<organism evidence="2 3">
    <name type="scientific">Paenibacillus rhizovicinus</name>
    <dbReference type="NCBI Taxonomy" id="2704463"/>
    <lineage>
        <taxon>Bacteria</taxon>
        <taxon>Bacillati</taxon>
        <taxon>Bacillota</taxon>
        <taxon>Bacilli</taxon>
        <taxon>Bacillales</taxon>
        <taxon>Paenibacillaceae</taxon>
        <taxon>Paenibacillus</taxon>
    </lineage>
</organism>
<dbReference type="AlphaFoldDB" id="A0A6C0NY23"/>
<proteinExistence type="predicted"/>
<evidence type="ECO:0000313" key="2">
    <source>
        <dbReference type="EMBL" id="QHW31041.1"/>
    </source>
</evidence>
<evidence type="ECO:0000313" key="3">
    <source>
        <dbReference type="Proteomes" id="UP000479114"/>
    </source>
</evidence>
<dbReference type="EMBL" id="CP048286">
    <property type="protein sequence ID" value="QHW31041.1"/>
    <property type="molecule type" value="Genomic_DNA"/>
</dbReference>
<protein>
    <submittedName>
        <fullName evidence="2">Uncharacterized protein</fullName>
    </submittedName>
</protein>
<accession>A0A6C0NY23</accession>
<sequence>MNEVDLYVELIDDKTASRILKEFSETVPGFKSPNLQQKKAHIRNIFKGQTTNIRKKRGVKGNPLYSHLSNYKSQENDELFGKMDAKTMFRVLYSNKMIPDYIKFALAQLYQLEALKEKLPLMVQNLEENKPLFAFETGFETQEEAERYLRENSRFIGEEGLNLFLIDLKKHFAKDELECLVNLEKIISELTLLEFENKKYEFYDEPEYLLYYAFLATHPELTTDIRLGMILHVAYTFAKEYRLKDDLVQSRFEQLELDIKLLTQNLADYEMIKEKAKEYDRDKRLFEKEKKESSVLIQNLNNEMTSLSNEYVMKMDTQKQENERVIKELKLEFQELQNQLNISKQKVENINFEFSGESPFQEFAVVYTGENELFRQFFPEIVSFPLKDWNQKKNILTKFTKVFFQRDGLNSSMIYNIQEYCAKNKIEPKYFIARNMKELFERISHEKFQLLEV</sequence>
<dbReference type="Proteomes" id="UP000479114">
    <property type="component" value="Chromosome"/>
</dbReference>
<feature type="coiled-coil region" evidence="1">
    <location>
        <begin position="252"/>
        <end position="353"/>
    </location>
</feature>
<dbReference type="KEGG" id="prz:GZH47_09350"/>
<name>A0A6C0NY23_9BACL</name>
<dbReference type="RefSeq" id="WP_162639850.1">
    <property type="nucleotide sequence ID" value="NZ_CP048286.1"/>
</dbReference>
<reference evidence="2 3" key="1">
    <citation type="submission" date="2020-02" db="EMBL/GenBank/DDBJ databases">
        <title>Paenibacillus sp. nov., isolated from rhizosphere soil of tomato.</title>
        <authorList>
            <person name="Weon H.-Y."/>
            <person name="Lee S.A."/>
        </authorList>
    </citation>
    <scope>NUCLEOTIDE SEQUENCE [LARGE SCALE GENOMIC DNA]</scope>
    <source>
        <strain evidence="2 3">14171R-81</strain>
    </source>
</reference>
<evidence type="ECO:0000256" key="1">
    <source>
        <dbReference type="SAM" id="Coils"/>
    </source>
</evidence>
<gene>
    <name evidence="2" type="ORF">GZH47_09350</name>
</gene>
<keyword evidence="1" id="KW-0175">Coiled coil</keyword>